<keyword evidence="5" id="KW-0378">Hydrolase</keyword>
<keyword evidence="4" id="KW-0255">Endonuclease</keyword>
<evidence type="ECO:0000256" key="1">
    <source>
        <dbReference type="ARBA" id="ARBA00022679"/>
    </source>
</evidence>
<evidence type="ECO:0000256" key="5">
    <source>
        <dbReference type="ARBA" id="ARBA00022801"/>
    </source>
</evidence>
<dbReference type="SUPFAM" id="SSF56672">
    <property type="entry name" value="DNA/RNA polymerases"/>
    <property type="match status" value="1"/>
</dbReference>
<feature type="domain" description="Reverse transcriptase RNase H-like" evidence="7">
    <location>
        <begin position="53"/>
        <end position="154"/>
    </location>
</feature>
<dbReference type="Pfam" id="PF17917">
    <property type="entry name" value="RT_RNaseH"/>
    <property type="match status" value="1"/>
</dbReference>
<dbReference type="GO" id="GO:0003964">
    <property type="term" value="F:RNA-directed DNA polymerase activity"/>
    <property type="evidence" value="ECO:0007669"/>
    <property type="project" value="UniProtKB-KW"/>
</dbReference>
<dbReference type="GO" id="GO:0016787">
    <property type="term" value="F:hydrolase activity"/>
    <property type="evidence" value="ECO:0007669"/>
    <property type="project" value="UniProtKB-KW"/>
</dbReference>
<keyword evidence="6" id="KW-0695">RNA-directed DNA polymerase</keyword>
<sequence length="229" mass="26095">MVPIFIANFSVIARLLSNLFKKKAFWKWPEEEEKAFQTLKQCLVSPPILKQADFSKPFLIRTDASNYALGAVLLQGEDKEEHPVEFVSRLLNPAERNYSTTRSSSCGLVLNKFRGYIDGASITVASDHQPLRWLMKLKSPTGRLARWALQLQSFNLNMEYIPGKSNLVADMLSRPACHEENELCEVCTVAIDVPSRSPKEIRDEQMKDEELVKIISCLEFPDKNVNYVN</sequence>
<accession>A0A8X6V5A7</accession>
<dbReference type="PANTHER" id="PTHR37984:SF5">
    <property type="entry name" value="PROTEIN NYNRIN-LIKE"/>
    <property type="match status" value="1"/>
</dbReference>
<dbReference type="EMBL" id="BMAU01021187">
    <property type="protein sequence ID" value="GFX95522.1"/>
    <property type="molecule type" value="Genomic_DNA"/>
</dbReference>
<comment type="caution">
    <text evidence="8">The sequence shown here is derived from an EMBL/GenBank/DDBJ whole genome shotgun (WGS) entry which is preliminary data.</text>
</comment>
<proteinExistence type="predicted"/>
<dbReference type="CDD" id="cd09274">
    <property type="entry name" value="RNase_HI_RT_Ty3"/>
    <property type="match status" value="1"/>
</dbReference>
<dbReference type="PANTHER" id="PTHR37984">
    <property type="entry name" value="PROTEIN CBG26694"/>
    <property type="match status" value="1"/>
</dbReference>
<dbReference type="Proteomes" id="UP000887159">
    <property type="component" value="Unassembled WGS sequence"/>
</dbReference>
<keyword evidence="9" id="KW-1185">Reference proteome</keyword>
<organism evidence="8 9">
    <name type="scientific">Trichonephila clavipes</name>
    <name type="common">Golden silk orbweaver</name>
    <name type="synonym">Nephila clavipes</name>
    <dbReference type="NCBI Taxonomy" id="2585209"/>
    <lineage>
        <taxon>Eukaryota</taxon>
        <taxon>Metazoa</taxon>
        <taxon>Ecdysozoa</taxon>
        <taxon>Arthropoda</taxon>
        <taxon>Chelicerata</taxon>
        <taxon>Arachnida</taxon>
        <taxon>Araneae</taxon>
        <taxon>Araneomorphae</taxon>
        <taxon>Entelegynae</taxon>
        <taxon>Araneoidea</taxon>
        <taxon>Nephilidae</taxon>
        <taxon>Trichonephila</taxon>
    </lineage>
</organism>
<dbReference type="AlphaFoldDB" id="A0A8X6V5A7"/>
<dbReference type="GO" id="GO:0004519">
    <property type="term" value="F:endonuclease activity"/>
    <property type="evidence" value="ECO:0007669"/>
    <property type="project" value="UniProtKB-KW"/>
</dbReference>
<keyword evidence="2" id="KW-0548">Nucleotidyltransferase</keyword>
<dbReference type="Gene3D" id="3.10.20.370">
    <property type="match status" value="1"/>
</dbReference>
<dbReference type="InterPro" id="IPR041373">
    <property type="entry name" value="RT_RNaseH"/>
</dbReference>
<evidence type="ECO:0000256" key="4">
    <source>
        <dbReference type="ARBA" id="ARBA00022759"/>
    </source>
</evidence>
<keyword evidence="1" id="KW-0808">Transferase</keyword>
<dbReference type="InterPro" id="IPR050951">
    <property type="entry name" value="Retrovirus_Pol_polyprotein"/>
</dbReference>
<evidence type="ECO:0000313" key="8">
    <source>
        <dbReference type="EMBL" id="GFX95522.1"/>
    </source>
</evidence>
<dbReference type="InterPro" id="IPR043502">
    <property type="entry name" value="DNA/RNA_pol_sf"/>
</dbReference>
<keyword evidence="3" id="KW-0540">Nuclease</keyword>
<dbReference type="Gene3D" id="3.30.70.270">
    <property type="match status" value="1"/>
</dbReference>
<evidence type="ECO:0000256" key="3">
    <source>
        <dbReference type="ARBA" id="ARBA00022722"/>
    </source>
</evidence>
<evidence type="ECO:0000313" key="9">
    <source>
        <dbReference type="Proteomes" id="UP000887159"/>
    </source>
</evidence>
<evidence type="ECO:0000256" key="6">
    <source>
        <dbReference type="ARBA" id="ARBA00022918"/>
    </source>
</evidence>
<gene>
    <name evidence="8" type="primary">pol</name>
    <name evidence="8" type="ORF">TNCV_4825371</name>
</gene>
<dbReference type="InterPro" id="IPR043128">
    <property type="entry name" value="Rev_trsase/Diguanyl_cyclase"/>
</dbReference>
<dbReference type="FunFam" id="3.10.20.370:FF:000001">
    <property type="entry name" value="Retrovirus-related Pol polyprotein from transposon 17.6-like protein"/>
    <property type="match status" value="1"/>
</dbReference>
<evidence type="ECO:0000256" key="2">
    <source>
        <dbReference type="ARBA" id="ARBA00022695"/>
    </source>
</evidence>
<protein>
    <submittedName>
        <fullName evidence="8">Retrovirus-related Pol polyprotein from transposon 297</fullName>
    </submittedName>
</protein>
<reference evidence="8" key="1">
    <citation type="submission" date="2020-08" db="EMBL/GenBank/DDBJ databases">
        <title>Multicomponent nature underlies the extraordinary mechanical properties of spider dragline silk.</title>
        <authorList>
            <person name="Kono N."/>
            <person name="Nakamura H."/>
            <person name="Mori M."/>
            <person name="Yoshida Y."/>
            <person name="Ohtoshi R."/>
            <person name="Malay A.D."/>
            <person name="Moran D.A.P."/>
            <person name="Tomita M."/>
            <person name="Numata K."/>
            <person name="Arakawa K."/>
        </authorList>
    </citation>
    <scope>NUCLEOTIDE SEQUENCE</scope>
</reference>
<name>A0A8X6V5A7_TRICX</name>
<evidence type="ECO:0000259" key="7">
    <source>
        <dbReference type="Pfam" id="PF17917"/>
    </source>
</evidence>